<reference evidence="3 4" key="1">
    <citation type="submission" date="2021-01" db="EMBL/GenBank/DDBJ databases">
        <title>Whole genome shotgun sequence of Actinoplanes deccanensis NBRC 13994.</title>
        <authorList>
            <person name="Komaki H."/>
            <person name="Tamura T."/>
        </authorList>
    </citation>
    <scope>NUCLEOTIDE SEQUENCE [LARGE SCALE GENOMIC DNA]</scope>
    <source>
        <strain evidence="3 4">NBRC 13994</strain>
    </source>
</reference>
<feature type="domain" description="UspA" evidence="2">
    <location>
        <begin position="5"/>
        <end position="133"/>
    </location>
</feature>
<protein>
    <recommendedName>
        <fullName evidence="2">UspA domain-containing protein</fullName>
    </recommendedName>
</protein>
<dbReference type="Proteomes" id="UP000609879">
    <property type="component" value="Unassembled WGS sequence"/>
</dbReference>
<dbReference type="PRINTS" id="PR01438">
    <property type="entry name" value="UNVRSLSTRESS"/>
</dbReference>
<dbReference type="InterPro" id="IPR006016">
    <property type="entry name" value="UspA"/>
</dbReference>
<evidence type="ECO:0000259" key="2">
    <source>
        <dbReference type="Pfam" id="PF00582"/>
    </source>
</evidence>
<dbReference type="SUPFAM" id="SSF52402">
    <property type="entry name" value="Adenine nucleotide alpha hydrolases-like"/>
    <property type="match status" value="2"/>
</dbReference>
<evidence type="ECO:0000256" key="1">
    <source>
        <dbReference type="ARBA" id="ARBA00008791"/>
    </source>
</evidence>
<dbReference type="Gene3D" id="3.40.50.620">
    <property type="entry name" value="HUPs"/>
    <property type="match status" value="2"/>
</dbReference>
<dbReference type="Pfam" id="PF00582">
    <property type="entry name" value="Usp"/>
    <property type="match status" value="2"/>
</dbReference>
<name>A0ABQ3YFA3_9ACTN</name>
<comment type="caution">
    <text evidence="3">The sequence shown here is derived from an EMBL/GenBank/DDBJ whole genome shotgun (WGS) entry which is preliminary data.</text>
</comment>
<dbReference type="PANTHER" id="PTHR46268">
    <property type="entry name" value="STRESS RESPONSE PROTEIN NHAX"/>
    <property type="match status" value="1"/>
</dbReference>
<evidence type="ECO:0000313" key="3">
    <source>
        <dbReference type="EMBL" id="GID78495.1"/>
    </source>
</evidence>
<evidence type="ECO:0000313" key="4">
    <source>
        <dbReference type="Proteomes" id="UP000609879"/>
    </source>
</evidence>
<dbReference type="InterPro" id="IPR014729">
    <property type="entry name" value="Rossmann-like_a/b/a_fold"/>
</dbReference>
<comment type="similarity">
    <text evidence="1">Belongs to the universal stress protein A family.</text>
</comment>
<keyword evidence="4" id="KW-1185">Reference proteome</keyword>
<organism evidence="3 4">
    <name type="scientific">Paractinoplanes deccanensis</name>
    <dbReference type="NCBI Taxonomy" id="113561"/>
    <lineage>
        <taxon>Bacteria</taxon>
        <taxon>Bacillati</taxon>
        <taxon>Actinomycetota</taxon>
        <taxon>Actinomycetes</taxon>
        <taxon>Micromonosporales</taxon>
        <taxon>Micromonosporaceae</taxon>
        <taxon>Paractinoplanes</taxon>
    </lineage>
</organism>
<feature type="domain" description="UspA" evidence="2">
    <location>
        <begin position="186"/>
        <end position="255"/>
    </location>
</feature>
<sequence>MEHSPVVVGVDGSDPAYAAVTWAAREADHRRAPLRIVHVLEWRPGKPGDRHGHAYLEPMWAEATRRAHEAAPRVAVRADALLGRPVERLAELARDADLLVVGHRGRGGFAGMRLGSVSDRVARRASCPVAVVRGRAAPDGPVVAGVDGLPAADAVLRGAFEAAAGRGCAVVVLRAAAGADPAEEHVAPWRAKYPLVPVELRHTRAEPGPALAEASAGARLVVVGSRGHDYVRSVLLGSTGLHLLHHAACPVLITRPNGTRDFGL</sequence>
<dbReference type="InterPro" id="IPR006015">
    <property type="entry name" value="Universal_stress_UspA"/>
</dbReference>
<dbReference type="PANTHER" id="PTHR46268:SF6">
    <property type="entry name" value="UNIVERSAL STRESS PROTEIN UP12"/>
    <property type="match status" value="1"/>
</dbReference>
<accession>A0ABQ3YFA3</accession>
<gene>
    <name evidence="3" type="ORF">Ade02nite_71360</name>
</gene>
<dbReference type="EMBL" id="BOMI01000146">
    <property type="protein sequence ID" value="GID78495.1"/>
    <property type="molecule type" value="Genomic_DNA"/>
</dbReference>
<proteinExistence type="inferred from homology"/>
<dbReference type="RefSeq" id="WP_203773448.1">
    <property type="nucleotide sequence ID" value="NZ_BAAABO010000038.1"/>
</dbReference>